<evidence type="ECO:0000256" key="1">
    <source>
        <dbReference type="ARBA" id="ARBA00005752"/>
    </source>
</evidence>
<dbReference type="PIRSF" id="PIRSF001589">
    <property type="entry name" value="Asn_synthetase_glu-h"/>
    <property type="match status" value="1"/>
</dbReference>
<dbReference type="InterPro" id="IPR051786">
    <property type="entry name" value="ASN_synthetase/amidase"/>
</dbReference>
<protein>
    <recommendedName>
        <fullName evidence="4">Putative asparagine synthetase [glutamine-hydrolyzing]</fullName>
        <ecNumber evidence="4">6.3.5.4</ecNumber>
    </recommendedName>
</protein>
<dbReference type="Gene3D" id="3.60.20.10">
    <property type="entry name" value="Glutamine Phosphoribosylpyrophosphate, subunit 1, domain 1"/>
    <property type="match status" value="1"/>
</dbReference>
<feature type="domain" description="Glutamine amidotransferase type-2" evidence="6">
    <location>
        <begin position="86"/>
        <end position="140"/>
    </location>
</feature>
<evidence type="ECO:0000313" key="8">
    <source>
        <dbReference type="Proteomes" id="UP001596481"/>
    </source>
</evidence>
<dbReference type="InterPro" id="IPR029055">
    <property type="entry name" value="Ntn_hydrolases_N"/>
</dbReference>
<comment type="catalytic activity">
    <reaction evidence="4">
        <text>L-aspartate + L-glutamine + ATP + H2O = L-asparagine + L-glutamate + AMP + diphosphate + H(+)</text>
        <dbReference type="Rhea" id="RHEA:12228"/>
        <dbReference type="ChEBI" id="CHEBI:15377"/>
        <dbReference type="ChEBI" id="CHEBI:15378"/>
        <dbReference type="ChEBI" id="CHEBI:29985"/>
        <dbReference type="ChEBI" id="CHEBI:29991"/>
        <dbReference type="ChEBI" id="CHEBI:30616"/>
        <dbReference type="ChEBI" id="CHEBI:33019"/>
        <dbReference type="ChEBI" id="CHEBI:58048"/>
        <dbReference type="ChEBI" id="CHEBI:58359"/>
        <dbReference type="ChEBI" id="CHEBI:456215"/>
        <dbReference type="EC" id="6.3.5.4"/>
    </reaction>
</comment>
<dbReference type="SUPFAM" id="SSF56235">
    <property type="entry name" value="N-terminal nucleophile aminohydrolases (Ntn hydrolases)"/>
    <property type="match status" value="1"/>
</dbReference>
<dbReference type="EC" id="6.3.5.4" evidence="4"/>
<keyword evidence="8" id="KW-1185">Reference proteome</keyword>
<dbReference type="AlphaFoldDB" id="A0ABD5ZJU2"/>
<dbReference type="Gene3D" id="3.40.50.620">
    <property type="entry name" value="HUPs"/>
    <property type="match status" value="1"/>
</dbReference>
<dbReference type="Proteomes" id="UP001596481">
    <property type="component" value="Unassembled WGS sequence"/>
</dbReference>
<dbReference type="GO" id="GO:0005524">
    <property type="term" value="F:ATP binding"/>
    <property type="evidence" value="ECO:0007669"/>
    <property type="project" value="UniProtKB-KW"/>
</dbReference>
<dbReference type="InterPro" id="IPR017932">
    <property type="entry name" value="GATase_2_dom"/>
</dbReference>
<evidence type="ECO:0000256" key="2">
    <source>
        <dbReference type="ARBA" id="ARBA00022741"/>
    </source>
</evidence>
<dbReference type="Pfam" id="PF13537">
    <property type="entry name" value="GATase_7"/>
    <property type="match status" value="1"/>
</dbReference>
<accession>A0ABD5ZJU2</accession>
<evidence type="ECO:0000256" key="4">
    <source>
        <dbReference type="PIRNR" id="PIRNR001589"/>
    </source>
</evidence>
<dbReference type="PANTHER" id="PTHR43284">
    <property type="entry name" value="ASPARAGINE SYNTHETASE (GLUTAMINE-HYDROLYZING)"/>
    <property type="match status" value="1"/>
</dbReference>
<feature type="domain" description="Asparagine synthetase" evidence="5">
    <location>
        <begin position="213"/>
        <end position="303"/>
    </location>
</feature>
<dbReference type="Pfam" id="PF00733">
    <property type="entry name" value="Asn_synthase"/>
    <property type="match status" value="1"/>
</dbReference>
<dbReference type="RefSeq" id="WP_390226059.1">
    <property type="nucleotide sequence ID" value="NZ_JBHTAA010000015.1"/>
</dbReference>
<dbReference type="PANTHER" id="PTHR43284:SF1">
    <property type="entry name" value="ASPARAGINE SYNTHETASE"/>
    <property type="match status" value="1"/>
</dbReference>
<proteinExistence type="inferred from homology"/>
<dbReference type="InterPro" id="IPR001962">
    <property type="entry name" value="Asn_synthase"/>
</dbReference>
<keyword evidence="3 4" id="KW-0067">ATP-binding</keyword>
<organism evidence="7 8">
    <name type="scientific">Haloferax namakaokahaiae</name>
    <dbReference type="NCBI Taxonomy" id="1748331"/>
    <lineage>
        <taxon>Archaea</taxon>
        <taxon>Methanobacteriati</taxon>
        <taxon>Methanobacteriota</taxon>
        <taxon>Stenosarchaea group</taxon>
        <taxon>Halobacteria</taxon>
        <taxon>Halobacteriales</taxon>
        <taxon>Haloferacaceae</taxon>
        <taxon>Haloferax</taxon>
    </lineage>
</organism>
<evidence type="ECO:0000259" key="5">
    <source>
        <dbReference type="Pfam" id="PF00733"/>
    </source>
</evidence>
<dbReference type="EMBL" id="JBHTAA010000015">
    <property type="protein sequence ID" value="MFC7205402.1"/>
    <property type="molecule type" value="Genomic_DNA"/>
</dbReference>
<gene>
    <name evidence="7" type="ORF">ACFQJC_17970</name>
</gene>
<dbReference type="GO" id="GO:0004066">
    <property type="term" value="F:asparagine synthase (glutamine-hydrolyzing) activity"/>
    <property type="evidence" value="ECO:0007669"/>
    <property type="project" value="UniProtKB-EC"/>
</dbReference>
<dbReference type="InterPro" id="IPR006426">
    <property type="entry name" value="Asn_synth_AEB"/>
</dbReference>
<sequence>MTGFVGGHLTDTSLEQSTAELYREPWYETDGYHLAGFGLTVSHHGSKDPRGCTTWRDRWRMGVLYGVITNRDEMSTEALFTRLLDDPDALLAELDGSFLVAAIDSEAERVVLASDKLGTRQLFYIDDDPFAFATEVGALTALLDDSQVNERAVSDVVMSGHVWGDKTLVEGVNYLQPGTVLEYDRTSGYERRRYWEPEFRHQRGDSYLSTLADAYRTAVEDAAATTDETVGTWLSGGLDDRLLAAALGRHRRVTAFSPETASTASSNDLASAVTEELGIDTKSVLTAPDRFVESIDAAVQLTSGMVELGSLISPASVFDVSETPGQFVEGGRQGSALATELSRRVLTRSNSPEEALYRADRRVDVGVVRHLLNTSFDPMTSYREAVQESSHSDFYGSTLDCYYRNHLSRCDFGSTPLLESQAGTRIPFSTGEFLTALAAMPLEHRVRTLPFTNGTVPAGTSVPKLELMRRLDERLAAIPDERTKVAPSRPLWQQVVGTAIGSSIETLRERLTGNAQSFDGQSILAEWYHEDDDFAAFVDSVLDSACERPYFDAEAIRRLQWNHLTRDESNMNALSGIVTVELWVQRYIDRQPKSAEERVATVESAVNTS</sequence>
<keyword evidence="2 4" id="KW-0547">Nucleotide-binding</keyword>
<name>A0ABD5ZJU2_9EURY</name>
<evidence type="ECO:0000256" key="3">
    <source>
        <dbReference type="ARBA" id="ARBA00022840"/>
    </source>
</evidence>
<dbReference type="SUPFAM" id="SSF52402">
    <property type="entry name" value="Adenine nucleotide alpha hydrolases-like"/>
    <property type="match status" value="1"/>
</dbReference>
<comment type="caution">
    <text evidence="7">The sequence shown here is derived from an EMBL/GenBank/DDBJ whole genome shotgun (WGS) entry which is preliminary data.</text>
</comment>
<comment type="similarity">
    <text evidence="1">Belongs to the asparagine synthetase family.</text>
</comment>
<dbReference type="InterPro" id="IPR014729">
    <property type="entry name" value="Rossmann-like_a/b/a_fold"/>
</dbReference>
<evidence type="ECO:0000313" key="7">
    <source>
        <dbReference type="EMBL" id="MFC7205402.1"/>
    </source>
</evidence>
<evidence type="ECO:0000259" key="6">
    <source>
        <dbReference type="Pfam" id="PF13537"/>
    </source>
</evidence>
<reference evidence="7 8" key="1">
    <citation type="journal article" date="2019" name="Int. J. Syst. Evol. Microbiol.">
        <title>The Global Catalogue of Microorganisms (GCM) 10K type strain sequencing project: providing services to taxonomists for standard genome sequencing and annotation.</title>
        <authorList>
            <consortium name="The Broad Institute Genomics Platform"/>
            <consortium name="The Broad Institute Genome Sequencing Center for Infectious Disease"/>
            <person name="Wu L."/>
            <person name="Ma J."/>
        </authorList>
    </citation>
    <scope>NUCLEOTIDE SEQUENCE [LARGE SCALE GENOMIC DNA]</scope>
    <source>
        <strain evidence="7 8">DSM 29988</strain>
    </source>
</reference>